<comment type="caution">
    <text evidence="5">The sequence shown here is derived from an EMBL/GenBank/DDBJ whole genome shotgun (WGS) entry which is preliminary data.</text>
</comment>
<dbReference type="GO" id="GO:0005524">
    <property type="term" value="F:ATP binding"/>
    <property type="evidence" value="ECO:0007669"/>
    <property type="project" value="UniProtKB-KW"/>
</dbReference>
<evidence type="ECO:0000256" key="2">
    <source>
        <dbReference type="ARBA" id="ARBA00022741"/>
    </source>
</evidence>
<name>A0ABR8X5Y8_9MICO</name>
<dbReference type="PANTHER" id="PTHR42781">
    <property type="entry name" value="SPERMIDINE/PUTRESCINE IMPORT ATP-BINDING PROTEIN POTA"/>
    <property type="match status" value="1"/>
</dbReference>
<accession>A0ABR8X5Y8</accession>
<dbReference type="InterPro" id="IPR003439">
    <property type="entry name" value="ABC_transporter-like_ATP-bd"/>
</dbReference>
<dbReference type="InterPro" id="IPR050093">
    <property type="entry name" value="ABC_SmlMolc_Importer"/>
</dbReference>
<feature type="domain" description="ABC transporter" evidence="4">
    <location>
        <begin position="4"/>
        <end position="248"/>
    </location>
</feature>
<dbReference type="InterPro" id="IPR003593">
    <property type="entry name" value="AAA+_ATPase"/>
</dbReference>
<dbReference type="SMART" id="SM00382">
    <property type="entry name" value="AAA"/>
    <property type="match status" value="1"/>
</dbReference>
<dbReference type="PANTHER" id="PTHR42781:SF4">
    <property type="entry name" value="SPERMIDINE_PUTRESCINE IMPORT ATP-BINDING PROTEIN POTA"/>
    <property type="match status" value="1"/>
</dbReference>
<proteinExistence type="predicted"/>
<dbReference type="Pfam" id="PF00005">
    <property type="entry name" value="ABC_tran"/>
    <property type="match status" value="1"/>
</dbReference>
<reference evidence="5 6" key="1">
    <citation type="submission" date="2020-08" db="EMBL/GenBank/DDBJ databases">
        <title>A Genomic Blueprint of the Chicken Gut Microbiome.</title>
        <authorList>
            <person name="Gilroy R."/>
            <person name="Ravi A."/>
            <person name="Getino M."/>
            <person name="Pursley I."/>
            <person name="Horton D.L."/>
            <person name="Alikhan N.-F."/>
            <person name="Baker D."/>
            <person name="Gharbi K."/>
            <person name="Hall N."/>
            <person name="Watson M."/>
            <person name="Adriaenssens E.M."/>
            <person name="Foster-Nyarko E."/>
            <person name="Jarju S."/>
            <person name="Secka A."/>
            <person name="Antonio M."/>
            <person name="Oren A."/>
            <person name="Chaudhuri R."/>
            <person name="La Ragione R.M."/>
            <person name="Hildebrand F."/>
            <person name="Pallen M.J."/>
        </authorList>
    </citation>
    <scope>NUCLEOTIDE SEQUENCE [LARGE SCALE GENOMIC DNA]</scope>
    <source>
        <strain evidence="5 6">Sa1CUA4</strain>
    </source>
</reference>
<sequence>MSELVVDGVVVDLGGADVLTDVSLRVHDGAFAVIVGPSGCGKSTLLRTIAGLIPARAGRVELGGEIVTDAAAVVVPPERRGVGWVPQDATLFPHLTVAQNVAFGRAGLRARRRRAGKALRTTDDERVLGELLELTGLGALASRYPDQLSGGQAQRVALARALAAEPRLLLLDEPFAALDPQLRGELREDVRTLLGRLRVTCLMVTHDQDEALLIADTVVVMRDGRVVQQSTPVDLYRHPVSPWVATFVGEAVFTDGVATGSAASTPLGDLVISPPASGPVTVMLRPEQFELAPEGGISARVTRVQYGGHAALVHLDSEAGALLARVPAGSIPRVADVVAVRVSGSAVAYS</sequence>
<dbReference type="Proteomes" id="UP000602532">
    <property type="component" value="Unassembled WGS sequence"/>
</dbReference>
<gene>
    <name evidence="5" type="ORF">H9622_14015</name>
</gene>
<dbReference type="PROSITE" id="PS50893">
    <property type="entry name" value="ABC_TRANSPORTER_2"/>
    <property type="match status" value="1"/>
</dbReference>
<dbReference type="SUPFAM" id="SSF52540">
    <property type="entry name" value="P-loop containing nucleoside triphosphate hydrolases"/>
    <property type="match status" value="1"/>
</dbReference>
<dbReference type="InterPro" id="IPR027417">
    <property type="entry name" value="P-loop_NTPase"/>
</dbReference>
<dbReference type="InterPro" id="IPR017871">
    <property type="entry name" value="ABC_transporter-like_CS"/>
</dbReference>
<keyword evidence="1" id="KW-0813">Transport</keyword>
<organism evidence="5 6">
    <name type="scientific">Microbacterium gallinarum</name>
    <dbReference type="NCBI Taxonomy" id="2762209"/>
    <lineage>
        <taxon>Bacteria</taxon>
        <taxon>Bacillati</taxon>
        <taxon>Actinomycetota</taxon>
        <taxon>Actinomycetes</taxon>
        <taxon>Micrococcales</taxon>
        <taxon>Microbacteriaceae</taxon>
        <taxon>Microbacterium</taxon>
    </lineage>
</organism>
<dbReference type="InterPro" id="IPR008995">
    <property type="entry name" value="Mo/tungstate-bd_C_term_dom"/>
</dbReference>
<keyword evidence="3 5" id="KW-0067">ATP-binding</keyword>
<evidence type="ECO:0000256" key="3">
    <source>
        <dbReference type="ARBA" id="ARBA00022840"/>
    </source>
</evidence>
<dbReference type="Pfam" id="PF08402">
    <property type="entry name" value="TOBE_2"/>
    <property type="match status" value="1"/>
</dbReference>
<keyword evidence="6" id="KW-1185">Reference proteome</keyword>
<dbReference type="EMBL" id="JACSPM010000005">
    <property type="protein sequence ID" value="MBD8024699.1"/>
    <property type="molecule type" value="Genomic_DNA"/>
</dbReference>
<dbReference type="PROSITE" id="PS00211">
    <property type="entry name" value="ABC_TRANSPORTER_1"/>
    <property type="match status" value="1"/>
</dbReference>
<protein>
    <submittedName>
        <fullName evidence="5">ABC transporter ATP-binding protein</fullName>
    </submittedName>
</protein>
<dbReference type="InterPro" id="IPR013611">
    <property type="entry name" value="Transp-assoc_OB_typ2"/>
</dbReference>
<evidence type="ECO:0000256" key="1">
    <source>
        <dbReference type="ARBA" id="ARBA00022448"/>
    </source>
</evidence>
<evidence type="ECO:0000313" key="6">
    <source>
        <dbReference type="Proteomes" id="UP000602532"/>
    </source>
</evidence>
<dbReference type="RefSeq" id="WP_191767037.1">
    <property type="nucleotide sequence ID" value="NZ_JACSPM010000005.1"/>
</dbReference>
<evidence type="ECO:0000313" key="5">
    <source>
        <dbReference type="EMBL" id="MBD8024699.1"/>
    </source>
</evidence>
<evidence type="ECO:0000259" key="4">
    <source>
        <dbReference type="PROSITE" id="PS50893"/>
    </source>
</evidence>
<dbReference type="SUPFAM" id="SSF50331">
    <property type="entry name" value="MOP-like"/>
    <property type="match status" value="1"/>
</dbReference>
<dbReference type="Gene3D" id="3.40.50.300">
    <property type="entry name" value="P-loop containing nucleotide triphosphate hydrolases"/>
    <property type="match status" value="1"/>
</dbReference>
<keyword evidence="2" id="KW-0547">Nucleotide-binding</keyword>